<dbReference type="Gene3D" id="1.50.10.140">
    <property type="match status" value="1"/>
</dbReference>
<evidence type="ECO:0000256" key="1">
    <source>
        <dbReference type="ARBA" id="ARBA00004141"/>
    </source>
</evidence>
<keyword evidence="5" id="KW-0472">Membrane</keyword>
<dbReference type="PANTHER" id="PTHR43867:SF2">
    <property type="entry name" value="CELLULOSE SYNTHASE CATALYTIC SUBUNIT A [UDP-FORMING]"/>
    <property type="match status" value="1"/>
</dbReference>
<protein>
    <recommendedName>
        <fullName evidence="8">Glycosyl transferase</fullName>
    </recommendedName>
</protein>
<comment type="caution">
    <text evidence="6">The sequence shown here is derived from an EMBL/GenBank/DDBJ whole genome shotgun (WGS) entry which is preliminary data.</text>
</comment>
<sequence length="1033" mass="115225">MRAPLEDPLDLILERDPAGMFTAMDATTRERYRHACQELAVRSRRAPHEVAKEALQLALEHDAGDERGRHVGVWLVAEGRPSLEARLGCRIPWAERASRLVRRHATQAYGGSLFMLLGLALLGVERLLRARGIPAPQRVLLEVALVPLLLEFLQECFNGVLSRLVAPVAPLPRLEPRRVFSPDTRTLLVTPLLVTSAEDIQTQLRMLEINYLGNVEPELFFALLTDFKDAPEPELPGEQDLLERLERGIQELNARHGHREQPRFFVLHRDRRWNPVAARWMGWERKRGKLDELNRWLLGARDTSFRGPMPGLERTVRYVITLDADAHLLPGDAARLVATLHHPLNRARFDATGRRVVAGYSLLQPGLDLEPTRAHWLATGGWPLSIIREKKRAQREAPWLLQQRLFGNGDFLGKGIYDVAAFTRCLEGRIPENSVLGHDKIEGMFARVAFVHDIQLFESHPTDFSVSARIWHRWVRGDWQLLPWLLPRVPTQDGRRAPNTLTLFERWRLLSALLESLRYPSTLCVLTCGWLWLPSRSAPVWTLAVTLWCSRHALLGGLGHLLSGALRSGSLVSGLRSVLLLVPRLLVGALAQMGGVFLFSGVALDAIFRVLYRLAFNRSRMLDWTTYAQSSRESRSLRTLLTLPEVWGALVLSLGIGGLLAVFNPWALLWAAPVLLAWTPMPLGFVRQERPSSEASVQVEQIRATARSCWDLYEQRALKGLPDGEPRDGEGARALSPTDLALGLVAPLGAYHLGYVGLEELVSRVGRSLEVIEGLERHRGHLLASQTERGGRRISTTESGVLAAALLVMESGLHAASEVATGEGRSVAMEARARALREAMDFGWLYDSEAELLHTGYDVEAQALEQGHHGLLTSGAMLAGFVAIASRQVPLAHWAALTKSDQELRQGGARELGSEELAEHLLPTLFVWFPPATLLAQAAQSALEAGRGHPPDLKQEGAAESPRSVLALRFQPERVVEELQRVARTGQVEPREQAMALVSAANLTCDDILVRHFHQHWQTAWVEALVYETKDLR</sequence>
<dbReference type="PANTHER" id="PTHR43867">
    <property type="entry name" value="CELLULOSE SYNTHASE CATALYTIC SUBUNIT A [UDP-FORMING]"/>
    <property type="match status" value="1"/>
</dbReference>
<gene>
    <name evidence="6" type="ORF">G4177_34935</name>
</gene>
<dbReference type="InterPro" id="IPR050321">
    <property type="entry name" value="Glycosyltr_2/OpgH_subfam"/>
</dbReference>
<dbReference type="EMBL" id="JAAIYO010000018">
    <property type="protein sequence ID" value="MBE4753361.1"/>
    <property type="molecule type" value="Genomic_DNA"/>
</dbReference>
<organism evidence="6 7">
    <name type="scientific">Corallococcus soli</name>
    <dbReference type="NCBI Taxonomy" id="2710757"/>
    <lineage>
        <taxon>Bacteria</taxon>
        <taxon>Pseudomonadati</taxon>
        <taxon>Myxococcota</taxon>
        <taxon>Myxococcia</taxon>
        <taxon>Myxococcales</taxon>
        <taxon>Cystobacterineae</taxon>
        <taxon>Myxococcaceae</taxon>
        <taxon>Corallococcus</taxon>
    </lineage>
</organism>
<evidence type="ECO:0000256" key="3">
    <source>
        <dbReference type="ARBA" id="ARBA00022679"/>
    </source>
</evidence>
<evidence type="ECO:0000256" key="4">
    <source>
        <dbReference type="ARBA" id="ARBA00022989"/>
    </source>
</evidence>
<keyword evidence="7" id="KW-1185">Reference proteome</keyword>
<name>A0ABR9PZJ2_9BACT</name>
<dbReference type="Proteomes" id="UP001516472">
    <property type="component" value="Unassembled WGS sequence"/>
</dbReference>
<feature type="transmembrane region" description="Helical" evidence="5">
    <location>
        <begin position="597"/>
        <end position="616"/>
    </location>
</feature>
<feature type="transmembrane region" description="Helical" evidence="5">
    <location>
        <begin position="637"/>
        <end position="661"/>
    </location>
</feature>
<keyword evidence="5" id="KW-0812">Transmembrane</keyword>
<keyword evidence="4 5" id="KW-1133">Transmembrane helix</keyword>
<proteinExistence type="predicted"/>
<evidence type="ECO:0008006" key="8">
    <source>
        <dbReference type="Google" id="ProtNLM"/>
    </source>
</evidence>
<keyword evidence="3" id="KW-0808">Transferase</keyword>
<evidence type="ECO:0000256" key="5">
    <source>
        <dbReference type="SAM" id="Phobius"/>
    </source>
</evidence>
<reference evidence="6 7" key="1">
    <citation type="submission" date="2020-02" db="EMBL/GenBank/DDBJ databases">
        <authorList>
            <person name="Babadi Z.K."/>
            <person name="Risdian C."/>
            <person name="Ebrahimipour G.H."/>
            <person name="Wink J."/>
        </authorList>
    </citation>
    <scope>NUCLEOTIDE SEQUENCE [LARGE SCALE GENOMIC DNA]</scope>
    <source>
        <strain evidence="6 7">ZKHCc1 1396</strain>
    </source>
</reference>
<dbReference type="RefSeq" id="WP_193430520.1">
    <property type="nucleotide sequence ID" value="NZ_CBCSIP010000053.1"/>
</dbReference>
<comment type="subcellular location">
    <subcellularLocation>
        <location evidence="1">Membrane</location>
        <topology evidence="1">Multi-pass membrane protein</topology>
    </subcellularLocation>
</comment>
<accession>A0ABR9PZJ2</accession>
<keyword evidence="2" id="KW-0328">Glycosyltransferase</keyword>
<evidence type="ECO:0000256" key="2">
    <source>
        <dbReference type="ARBA" id="ARBA00022676"/>
    </source>
</evidence>
<evidence type="ECO:0000313" key="7">
    <source>
        <dbReference type="Proteomes" id="UP001516472"/>
    </source>
</evidence>
<evidence type="ECO:0000313" key="6">
    <source>
        <dbReference type="EMBL" id="MBE4753361.1"/>
    </source>
</evidence>